<proteinExistence type="predicted"/>
<gene>
    <name evidence="2" type="ORF">GOMPHAMPRED_000447</name>
</gene>
<dbReference type="EMBL" id="CAJPDQ010000001">
    <property type="protein sequence ID" value="CAF9903629.1"/>
    <property type="molecule type" value="Genomic_DNA"/>
</dbReference>
<dbReference type="AlphaFoldDB" id="A0A8H3EE81"/>
<comment type="caution">
    <text evidence="2">The sequence shown here is derived from an EMBL/GenBank/DDBJ whole genome shotgun (WGS) entry which is preliminary data.</text>
</comment>
<reference evidence="2" key="1">
    <citation type="submission" date="2021-03" db="EMBL/GenBank/DDBJ databases">
        <authorList>
            <person name="Tagirdzhanova G."/>
        </authorList>
    </citation>
    <scope>NUCLEOTIDE SEQUENCE</scope>
</reference>
<protein>
    <submittedName>
        <fullName evidence="2">Uncharacterized protein</fullName>
    </submittedName>
</protein>
<dbReference type="Proteomes" id="UP000664169">
    <property type="component" value="Unassembled WGS sequence"/>
</dbReference>
<name>A0A8H3EE81_9LECA</name>
<sequence length="262" mass="26975">MRFNTAAVASATLYLSVRAQAFNYDGLDSQLYVRDLEDADLNTRDLLGDFYDEIAIRDAEAEAGQYRKQMSQFRKAQKASGASKEDRRAAIKQYRQSAKAMKAQRQATKSKSQGGGGPPPPPADASGGGGGGGGDPSAGGGGPPPDAGGGGGGGGGDPGAGGGGDGAARKRSIEEDEEEFYLLARGAGRGGYSMRKSGKTSGFSKVPMASMAGGVAQVAVDAGLRSTFSGRSLEDDIGGDYMEDLLARDAEDYSDAEMVAWF</sequence>
<accession>A0A8H3EE81</accession>
<evidence type="ECO:0000256" key="1">
    <source>
        <dbReference type="SAM" id="MobiDB-lite"/>
    </source>
</evidence>
<organism evidence="2 3">
    <name type="scientific">Gomphillus americanus</name>
    <dbReference type="NCBI Taxonomy" id="1940652"/>
    <lineage>
        <taxon>Eukaryota</taxon>
        <taxon>Fungi</taxon>
        <taxon>Dikarya</taxon>
        <taxon>Ascomycota</taxon>
        <taxon>Pezizomycotina</taxon>
        <taxon>Lecanoromycetes</taxon>
        <taxon>OSLEUM clade</taxon>
        <taxon>Ostropomycetidae</taxon>
        <taxon>Ostropales</taxon>
        <taxon>Graphidaceae</taxon>
        <taxon>Gomphilloideae</taxon>
        <taxon>Gomphillus</taxon>
    </lineage>
</organism>
<evidence type="ECO:0000313" key="2">
    <source>
        <dbReference type="EMBL" id="CAF9903629.1"/>
    </source>
</evidence>
<keyword evidence="3" id="KW-1185">Reference proteome</keyword>
<evidence type="ECO:0000313" key="3">
    <source>
        <dbReference type="Proteomes" id="UP000664169"/>
    </source>
</evidence>
<feature type="region of interest" description="Disordered" evidence="1">
    <location>
        <begin position="72"/>
        <end position="173"/>
    </location>
</feature>
<feature type="compositionally biased region" description="Gly residues" evidence="1">
    <location>
        <begin position="126"/>
        <end position="166"/>
    </location>
</feature>